<dbReference type="Gene3D" id="3.40.50.2000">
    <property type="entry name" value="Glycogen Phosphorylase B"/>
    <property type="match status" value="2"/>
</dbReference>
<dbReference type="STRING" id="690879.TSACC_3430"/>
<protein>
    <submittedName>
        <fullName evidence="1">Glycosyltransferase</fullName>
    </submittedName>
</protein>
<dbReference type="GO" id="GO:0016740">
    <property type="term" value="F:transferase activity"/>
    <property type="evidence" value="ECO:0007669"/>
    <property type="project" value="UniProtKB-KW"/>
</dbReference>
<dbReference type="OrthoDB" id="7988204at2"/>
<dbReference type="EMBL" id="BDCO01000003">
    <property type="protein sequence ID" value="GAT35365.1"/>
    <property type="molecule type" value="Genomic_DNA"/>
</dbReference>
<comment type="caution">
    <text evidence="1">The sequence shown here is derived from an EMBL/GenBank/DDBJ whole genome shotgun (WGS) entry which is preliminary data.</text>
</comment>
<dbReference type="InParanoid" id="A0A146GCS3"/>
<name>A0A146GCS3_TERSA</name>
<proteinExistence type="predicted"/>
<dbReference type="SUPFAM" id="SSF53756">
    <property type="entry name" value="UDP-Glycosyltransferase/glycogen phosphorylase"/>
    <property type="match status" value="1"/>
</dbReference>
<keyword evidence="2" id="KW-1185">Reference proteome</keyword>
<evidence type="ECO:0000313" key="2">
    <source>
        <dbReference type="Proteomes" id="UP000076023"/>
    </source>
</evidence>
<keyword evidence="1" id="KW-0808">Transferase</keyword>
<dbReference type="Proteomes" id="UP000076023">
    <property type="component" value="Unassembled WGS sequence"/>
</dbReference>
<dbReference type="RefSeq" id="WP_075081182.1">
    <property type="nucleotide sequence ID" value="NZ_BDCO01000003.1"/>
</dbReference>
<accession>A0A146GCS3</accession>
<evidence type="ECO:0000313" key="1">
    <source>
        <dbReference type="EMBL" id="GAT35365.1"/>
    </source>
</evidence>
<sequence length="375" mass="41313">MTRPTLVSAAYPPDLDGIGDYTWWLGGALSRAIGDGIPVITRTGDHLAQEGVKVHGVFDPHDLSSVRKLPFCVNGGWLVFQYNPFSWGRRGWCPAVPEALNSVKAVHPHLKLAVMFHETTVPRWPWKFALMRRWQRPVFRKICKLADVAFASSERYVRQIEKVGHPMSVVHLPVGSNVARSSLDREEACRAMRLPDDAILVGVFGSAHESRLLDWIGAAFAGVKENQPHAKVLYVGPHGDAIARAVGDSSLVIDMGIQPSDRAGVCLSAMDLLLAPFNDGISTRRGSVIAAFQNGVPVATTLSKWTDSVFRSQAPAALLLSQATTAIDFARDTAEWATFLNNHSQKARYREDIQAFHDAVFSWDLIAKQLMEALQ</sequence>
<reference evidence="2" key="1">
    <citation type="journal article" date="2017" name="Genome Announc.">
        <title>Draft Genome Sequence of Terrimicrobium sacchariphilum NM-5T, a Facultative Anaerobic Soil Bacterium of the Class Spartobacteria.</title>
        <authorList>
            <person name="Qiu Y.L."/>
            <person name="Tourlousse D.M."/>
            <person name="Matsuura N."/>
            <person name="Ohashi A."/>
            <person name="Sekiguchi Y."/>
        </authorList>
    </citation>
    <scope>NUCLEOTIDE SEQUENCE [LARGE SCALE GENOMIC DNA]</scope>
    <source>
        <strain evidence="2">NM-5</strain>
    </source>
</reference>
<dbReference type="AlphaFoldDB" id="A0A146GCS3"/>
<organism evidence="1 2">
    <name type="scientific">Terrimicrobium sacchariphilum</name>
    <dbReference type="NCBI Taxonomy" id="690879"/>
    <lineage>
        <taxon>Bacteria</taxon>
        <taxon>Pseudomonadati</taxon>
        <taxon>Verrucomicrobiota</taxon>
        <taxon>Terrimicrobiia</taxon>
        <taxon>Terrimicrobiales</taxon>
        <taxon>Terrimicrobiaceae</taxon>
        <taxon>Terrimicrobium</taxon>
    </lineage>
</organism>
<gene>
    <name evidence="1" type="ORF">TSACC_3430</name>
</gene>